<evidence type="ECO:0000313" key="4">
    <source>
        <dbReference type="EMBL" id="OCX74745.1"/>
    </source>
</evidence>
<evidence type="ECO:0000313" key="3">
    <source>
        <dbReference type="EMBL" id="OCX72478.1"/>
    </source>
</evidence>
<organism evidence="3 5">
    <name type="scientific">Acidithiobacillus thiooxidans</name>
    <name type="common">Thiobacillus thiooxidans</name>
    <dbReference type="NCBI Taxonomy" id="930"/>
    <lineage>
        <taxon>Bacteria</taxon>
        <taxon>Pseudomonadati</taxon>
        <taxon>Pseudomonadota</taxon>
        <taxon>Acidithiobacillia</taxon>
        <taxon>Acidithiobacillales</taxon>
        <taxon>Acidithiobacillaceae</taxon>
        <taxon>Acidithiobacillus</taxon>
    </lineage>
</organism>
<feature type="compositionally biased region" description="Basic and acidic residues" evidence="1">
    <location>
        <begin position="13"/>
        <end position="23"/>
    </location>
</feature>
<dbReference type="EMBL" id="LWSA01000142">
    <property type="protein sequence ID" value="OCX72478.1"/>
    <property type="molecule type" value="Genomic_DNA"/>
</dbReference>
<dbReference type="Pfam" id="PF10546">
    <property type="entry name" value="P63C"/>
    <property type="match status" value="1"/>
</dbReference>
<feature type="domain" description="Bacteriophage Mx8 p63 C-terminal" evidence="2">
    <location>
        <begin position="204"/>
        <end position="296"/>
    </location>
</feature>
<feature type="region of interest" description="Disordered" evidence="1">
    <location>
        <begin position="1"/>
        <end position="23"/>
    </location>
</feature>
<protein>
    <recommendedName>
        <fullName evidence="2">Bacteriophage Mx8 p63 C-terminal domain-containing protein</fullName>
    </recommendedName>
</protein>
<dbReference type="EMBL" id="LWRY01000032">
    <property type="protein sequence ID" value="OCX74745.1"/>
    <property type="molecule type" value="Genomic_DNA"/>
</dbReference>
<evidence type="ECO:0000313" key="6">
    <source>
        <dbReference type="Proteomes" id="UP000095008"/>
    </source>
</evidence>
<proteinExistence type="predicted"/>
<sequence length="342" mass="38687">MNDDSKQSLGGRARAEKLSREERSTIASVAAKARWEKESDNEMLKATHRGELEIGDIRIPCAVLEDGRRVVSEHGITTALGSRSGASKRIKKGAEEDGAQLPIFLAPYRLKEFITNEILDGPLTPITYKDKTRRVIGYPADAIPAVCEVWLKAREAGRLQKQQLQKAQQAEILMRALAHVGIVALVDEATGYQAERDRDALHQILSAYLSNERLKWAKRFPDEFYKQIYRLKKWEWPNQGNRTPFVGKITNAIVYEKLPPGVIEELQTRNPTKEGTGKRKWKHHQFLSEDIGQPDLRDHLMQLIALMRVSPDWSTFESHLNLAFPNSGDQMALSLSALKGEI</sequence>
<evidence type="ECO:0000313" key="5">
    <source>
        <dbReference type="Proteomes" id="UP000094893"/>
    </source>
</evidence>
<comment type="caution">
    <text evidence="3">The sequence shown here is derived from an EMBL/GenBank/DDBJ whole genome shotgun (WGS) entry which is preliminary data.</text>
</comment>
<reference evidence="3 5" key="1">
    <citation type="journal article" date="2016" name="Int. J. Mol. Sci.">
        <title>Comparative genomics of the extreme acidophile Acidithiobacillus thiooxidans reveals intraspecific divergence and niche adaptation.</title>
        <authorList>
            <person name="Zhang X."/>
            <person name="Feng X."/>
            <person name="Tao J."/>
            <person name="Ma L."/>
            <person name="Xiao Y."/>
            <person name="Liang Y."/>
            <person name="Liu X."/>
            <person name="Yin H."/>
        </authorList>
    </citation>
    <scope>NUCLEOTIDE SEQUENCE [LARGE SCALE GENOMIC DNA]</scope>
    <source>
        <strain evidence="3 5">A02</strain>
        <strain evidence="4">DXS-W</strain>
    </source>
</reference>
<dbReference type="Proteomes" id="UP000094893">
    <property type="component" value="Unassembled WGS sequence"/>
</dbReference>
<keyword evidence="6" id="KW-1185">Reference proteome</keyword>
<dbReference type="STRING" id="930.GCA_002079865_01449"/>
<dbReference type="InterPro" id="IPR018874">
    <property type="entry name" value="Phage_Mx8_p63_C"/>
</dbReference>
<dbReference type="RefSeq" id="WP_024893834.1">
    <property type="nucleotide sequence ID" value="NZ_LGYM01000022.1"/>
</dbReference>
<evidence type="ECO:0000259" key="2">
    <source>
        <dbReference type="Pfam" id="PF10546"/>
    </source>
</evidence>
<dbReference type="AlphaFoldDB" id="A0A1C2JMX9"/>
<dbReference type="Proteomes" id="UP000095008">
    <property type="component" value="Unassembled WGS sequence"/>
</dbReference>
<evidence type="ECO:0000256" key="1">
    <source>
        <dbReference type="SAM" id="MobiDB-lite"/>
    </source>
</evidence>
<dbReference type="OrthoDB" id="4762429at2"/>
<accession>A0A1C2JMX9</accession>
<name>A0A1C2JMX9_ACITH</name>
<gene>
    <name evidence="4" type="ORF">A6M23_05090</name>
    <name evidence="3" type="ORF">A6P07_09775</name>
</gene>